<dbReference type="RefSeq" id="WP_136077333.1">
    <property type="nucleotide sequence ID" value="NZ_CAAHFG010000001.1"/>
</dbReference>
<dbReference type="Proteomes" id="UP000366872">
    <property type="component" value="Unassembled WGS sequence"/>
</dbReference>
<sequence length="416" mass="47467">MKEKKVTVVGSGVAGLTATHILQRKHQVTLFEKSNRLGGHTNTVTLSEGADAGTPIDTGFIVMNHRNYPLLTQLFEQLDVQLRDSDMSFGYHDLPSGLQYCGTGLDGLFAQRMNLIKPSFHRLVRDTMRFFKTAEADRSSDELIDESLGDYLKRNGFGKEFIDHHLLPMGSAIWSTPCEQMLEFPARSFLQFFHNHGLLTVNDRPQWRTVVGGSCDYIKRMEKSWERVDVRLNASIRGIKRDAEGVEITLVDGRFEHFDQVVIATHGDQALKLLLDPSEQEQQALGCWQYTTSRTLLHTDESVMPPIRKVWSSWNFQRIEGNQTCLTYHLNRLQGLETEKQYFVSLNLHREPEGIIREFNYTHPMYTREALAKRPLLKDLNGSNNTWFAGSYHGNGFHEDAVRSAVEVAQGFGMEL</sequence>
<dbReference type="InterPro" id="IPR036188">
    <property type="entry name" value="FAD/NAD-bd_sf"/>
</dbReference>
<name>A0A6C2TW80_PONDE</name>
<feature type="domain" description="Amine oxidase" evidence="1">
    <location>
        <begin position="14"/>
        <end position="410"/>
    </location>
</feature>
<dbReference type="AlphaFoldDB" id="A0A6C2TW80"/>
<organism evidence="2 3">
    <name type="scientific">Pontiella desulfatans</name>
    <dbReference type="NCBI Taxonomy" id="2750659"/>
    <lineage>
        <taxon>Bacteria</taxon>
        <taxon>Pseudomonadati</taxon>
        <taxon>Kiritimatiellota</taxon>
        <taxon>Kiritimatiellia</taxon>
        <taxon>Kiritimatiellales</taxon>
        <taxon>Pontiellaceae</taxon>
        <taxon>Pontiella</taxon>
    </lineage>
</organism>
<dbReference type="Pfam" id="PF01593">
    <property type="entry name" value="Amino_oxidase"/>
    <property type="match status" value="1"/>
</dbReference>
<proteinExistence type="predicted"/>
<dbReference type="GO" id="GO:0016491">
    <property type="term" value="F:oxidoreductase activity"/>
    <property type="evidence" value="ECO:0007669"/>
    <property type="project" value="InterPro"/>
</dbReference>
<reference evidence="2 3" key="1">
    <citation type="submission" date="2019-04" db="EMBL/GenBank/DDBJ databases">
        <authorList>
            <person name="Van Vliet M D."/>
        </authorList>
    </citation>
    <scope>NUCLEOTIDE SEQUENCE [LARGE SCALE GENOMIC DNA]</scope>
    <source>
        <strain evidence="2 3">F1</strain>
    </source>
</reference>
<keyword evidence="3" id="KW-1185">Reference proteome</keyword>
<evidence type="ECO:0000313" key="3">
    <source>
        <dbReference type="Proteomes" id="UP000366872"/>
    </source>
</evidence>
<dbReference type="InterPro" id="IPR050464">
    <property type="entry name" value="Zeta_carotene_desat/Oxidored"/>
</dbReference>
<dbReference type="EMBL" id="CAAHFG010000001">
    <property type="protein sequence ID" value="VGO11586.1"/>
    <property type="molecule type" value="Genomic_DNA"/>
</dbReference>
<accession>A0A6C2TW80</accession>
<dbReference type="Gene3D" id="3.50.50.60">
    <property type="entry name" value="FAD/NAD(P)-binding domain"/>
    <property type="match status" value="1"/>
</dbReference>
<evidence type="ECO:0000259" key="1">
    <source>
        <dbReference type="Pfam" id="PF01593"/>
    </source>
</evidence>
<gene>
    <name evidence="2" type="ORF">PDESU_00131</name>
</gene>
<dbReference type="PANTHER" id="PTHR42923:SF17">
    <property type="entry name" value="AMINE OXIDASE DOMAIN-CONTAINING PROTEIN"/>
    <property type="match status" value="1"/>
</dbReference>
<protein>
    <recommendedName>
        <fullName evidence="1">Amine oxidase domain-containing protein</fullName>
    </recommendedName>
</protein>
<dbReference type="InterPro" id="IPR002937">
    <property type="entry name" value="Amino_oxidase"/>
</dbReference>
<dbReference type="PANTHER" id="PTHR42923">
    <property type="entry name" value="PROTOPORPHYRINOGEN OXIDASE"/>
    <property type="match status" value="1"/>
</dbReference>
<dbReference type="SUPFAM" id="SSF51905">
    <property type="entry name" value="FAD/NAD(P)-binding domain"/>
    <property type="match status" value="1"/>
</dbReference>
<evidence type="ECO:0000313" key="2">
    <source>
        <dbReference type="EMBL" id="VGO11586.1"/>
    </source>
</evidence>